<dbReference type="EMBL" id="LLXS01000051">
    <property type="protein sequence ID" value="KRG38824.1"/>
    <property type="molecule type" value="Genomic_DNA"/>
</dbReference>
<dbReference type="InterPro" id="IPR021508">
    <property type="entry name" value="Gp17-like"/>
</dbReference>
<dbReference type="InterPro" id="IPR053745">
    <property type="entry name" value="Viral_Tail_Comp_sf"/>
</dbReference>
<evidence type="ECO:0000313" key="2">
    <source>
        <dbReference type="Proteomes" id="UP000050836"/>
    </source>
</evidence>
<name>A0A0R0ACZ8_9GAMM</name>
<gene>
    <name evidence="1" type="ORF">ARC78_15205</name>
</gene>
<dbReference type="Proteomes" id="UP000050836">
    <property type="component" value="Unassembled WGS sequence"/>
</dbReference>
<protein>
    <submittedName>
        <fullName evidence="1">Uncharacterized protein</fullName>
    </submittedName>
</protein>
<sequence length="121" mass="13283">MAMESPVYMLLAATPALLALVPAASIYKSGIAAENAVAPYITIQEIATTPQNYVAGRPGIDTFRPTVKVMAETEGQCRKIAELVRDALELDGHCLIADGPEQDTETRLFVHFSDWHFHINR</sequence>
<dbReference type="RefSeq" id="WP_054657265.1">
    <property type="nucleotide sequence ID" value="NZ_BAZI01000015.1"/>
</dbReference>
<dbReference type="OrthoDB" id="5739856at2"/>
<dbReference type="AlphaFoldDB" id="A0A0R0ACZ8"/>
<comment type="caution">
    <text evidence="1">The sequence shown here is derived from an EMBL/GenBank/DDBJ whole genome shotgun (WGS) entry which is preliminary data.</text>
</comment>
<dbReference type="Gene3D" id="3.30.2000.30">
    <property type="match status" value="1"/>
</dbReference>
<evidence type="ECO:0000313" key="1">
    <source>
        <dbReference type="EMBL" id="KRG38824.1"/>
    </source>
</evidence>
<reference evidence="1 2" key="1">
    <citation type="submission" date="2015-10" db="EMBL/GenBank/DDBJ databases">
        <title>Genome sequencing and analysis of members of genus Stenotrophomonas.</title>
        <authorList>
            <person name="Patil P.P."/>
            <person name="Midha S."/>
            <person name="Patil P.B."/>
        </authorList>
    </citation>
    <scope>NUCLEOTIDE SEQUENCE [LARGE SCALE GENOMIC DNA]</scope>
    <source>
        <strain evidence="1 2">JCM 9942</strain>
    </source>
</reference>
<proteinExistence type="predicted"/>
<dbReference type="Pfam" id="PF11367">
    <property type="entry name" value="Tail_completion_gp17"/>
    <property type="match status" value="1"/>
</dbReference>
<keyword evidence="2" id="KW-1185">Reference proteome</keyword>
<organism evidence="1 2">
    <name type="scientific">Stenotrophomonas pictorum JCM 9942</name>
    <dbReference type="NCBI Taxonomy" id="1236960"/>
    <lineage>
        <taxon>Bacteria</taxon>
        <taxon>Pseudomonadati</taxon>
        <taxon>Pseudomonadota</taxon>
        <taxon>Gammaproteobacteria</taxon>
        <taxon>Lysobacterales</taxon>
        <taxon>Lysobacteraceae</taxon>
        <taxon>Stenotrophomonas</taxon>
    </lineage>
</organism>
<accession>A0A0R0ACZ8</accession>